<dbReference type="AlphaFoldDB" id="A0A2P6NAL4"/>
<dbReference type="Pfam" id="PF01738">
    <property type="entry name" value="DLH"/>
    <property type="match status" value="1"/>
</dbReference>
<dbReference type="InParanoid" id="A0A2P6NAL4"/>
<dbReference type="InterPro" id="IPR002925">
    <property type="entry name" value="Dienelactn_hydro"/>
</dbReference>
<dbReference type="PANTHER" id="PTHR47562:SF2">
    <property type="entry name" value="CARBOXYMETHYLENEBUTENOLIDASE-RELATED"/>
    <property type="match status" value="1"/>
</dbReference>
<dbReference type="Gene3D" id="3.40.50.1820">
    <property type="entry name" value="alpha/beta hydrolase"/>
    <property type="match status" value="1"/>
</dbReference>
<evidence type="ECO:0000313" key="3">
    <source>
        <dbReference type="Proteomes" id="UP000241769"/>
    </source>
</evidence>
<protein>
    <submittedName>
        <fullName evidence="2">Carboxymethylenebutenolidase</fullName>
    </submittedName>
</protein>
<proteinExistence type="predicted"/>
<comment type="caution">
    <text evidence="2">The sequence shown here is derived from an EMBL/GenBank/DDBJ whole genome shotgun (WGS) entry which is preliminary data.</text>
</comment>
<dbReference type="STRING" id="1890364.A0A2P6NAL4"/>
<dbReference type="EMBL" id="MDYQ01000133">
    <property type="protein sequence ID" value="PRP80983.1"/>
    <property type="molecule type" value="Genomic_DNA"/>
</dbReference>
<dbReference type="SUPFAM" id="SSF53474">
    <property type="entry name" value="alpha/beta-Hydrolases"/>
    <property type="match status" value="1"/>
</dbReference>
<name>A0A2P6NAL4_9EUKA</name>
<evidence type="ECO:0000313" key="2">
    <source>
        <dbReference type="EMBL" id="PRP80983.1"/>
    </source>
</evidence>
<sequence>MTAADHQSWRVKKTSIHGDFALSYRVKKKAYDACWCLEYKVKLFGWCVESHLATQNFVPCESFYFILPYLATRMRGDDEIATRIDRGRFPGVVVFSEIYQVTGPVARFARQIASNGFICAAPSSFHEFEPSDPLPYDNDGTDRGNRYKIEKELAAYDEDAKLTIDTLLSLPTCTGRIGATGMCLGGHLAFRAAFDRRVHAACCYFATDIHSHTLGRGKKDDSLDRVSDIRGELVMIFGKQDTHVPAAGRDQIRKALHDAGVTFSWFEPAHAQHAFIRDELSKGRYDAALSGVCWTMMMEVFHRTIKVDLGEREGSSSTGPEHFC</sequence>
<feature type="domain" description="Dienelactone hydrolase" evidence="1">
    <location>
        <begin position="88"/>
        <end position="303"/>
    </location>
</feature>
<dbReference type="InterPro" id="IPR029058">
    <property type="entry name" value="AB_hydrolase_fold"/>
</dbReference>
<reference evidence="2 3" key="1">
    <citation type="journal article" date="2018" name="Genome Biol. Evol.">
        <title>Multiple Roots of Fruiting Body Formation in Amoebozoa.</title>
        <authorList>
            <person name="Hillmann F."/>
            <person name="Forbes G."/>
            <person name="Novohradska S."/>
            <person name="Ferling I."/>
            <person name="Riege K."/>
            <person name="Groth M."/>
            <person name="Westermann M."/>
            <person name="Marz M."/>
            <person name="Spaller T."/>
            <person name="Winckler T."/>
            <person name="Schaap P."/>
            <person name="Glockner G."/>
        </authorList>
    </citation>
    <scope>NUCLEOTIDE SEQUENCE [LARGE SCALE GENOMIC DNA]</scope>
    <source>
        <strain evidence="2 3">Jena</strain>
    </source>
</reference>
<organism evidence="2 3">
    <name type="scientific">Planoprotostelium fungivorum</name>
    <dbReference type="NCBI Taxonomy" id="1890364"/>
    <lineage>
        <taxon>Eukaryota</taxon>
        <taxon>Amoebozoa</taxon>
        <taxon>Evosea</taxon>
        <taxon>Variosea</taxon>
        <taxon>Cavosteliida</taxon>
        <taxon>Cavosteliaceae</taxon>
        <taxon>Planoprotostelium</taxon>
    </lineage>
</organism>
<dbReference type="GO" id="GO:0016787">
    <property type="term" value="F:hydrolase activity"/>
    <property type="evidence" value="ECO:0007669"/>
    <property type="project" value="InterPro"/>
</dbReference>
<keyword evidence="3" id="KW-1185">Reference proteome</keyword>
<dbReference type="PANTHER" id="PTHR47562">
    <property type="match status" value="1"/>
</dbReference>
<accession>A0A2P6NAL4</accession>
<evidence type="ECO:0000259" key="1">
    <source>
        <dbReference type="Pfam" id="PF01738"/>
    </source>
</evidence>
<dbReference type="OrthoDB" id="58297at2759"/>
<gene>
    <name evidence="2" type="ORF">PROFUN_11097</name>
</gene>
<dbReference type="Proteomes" id="UP000241769">
    <property type="component" value="Unassembled WGS sequence"/>
</dbReference>